<protein>
    <submittedName>
        <fullName evidence="2">RimJ/RimL family protein N-acetyltransferase</fullName>
    </submittedName>
</protein>
<dbReference type="EMBL" id="JACGWX010000004">
    <property type="protein sequence ID" value="MBA8848295.1"/>
    <property type="molecule type" value="Genomic_DNA"/>
</dbReference>
<evidence type="ECO:0000259" key="1">
    <source>
        <dbReference type="Pfam" id="PF13302"/>
    </source>
</evidence>
<evidence type="ECO:0000313" key="2">
    <source>
        <dbReference type="EMBL" id="MBA8848295.1"/>
    </source>
</evidence>
<gene>
    <name evidence="2" type="ORF">FHX53_001894</name>
</gene>
<accession>A0A839EG49</accession>
<sequence length="185" mass="20209">MLQTPRLVLSTPVAADAPAVLRHCQDAELQRWTTVPVPYTADDARSFVEEFVPAGWRDGTEAVFALRPAGGSDLMGVVSWQRRRGYVGYWMGAEHRGHGYVAEALRALAEWVLGPEHDVASLRWECVEGNLGSAHAARAAGFRWAGFGPCDIVDRAGSHPPGWHSVLTRADLGTVEALERWPVLA</sequence>
<dbReference type="PANTHER" id="PTHR43441">
    <property type="entry name" value="RIBOSOMAL-PROTEIN-SERINE ACETYLTRANSFERASE"/>
    <property type="match status" value="1"/>
</dbReference>
<dbReference type="GO" id="GO:1990189">
    <property type="term" value="F:protein N-terminal-serine acetyltransferase activity"/>
    <property type="evidence" value="ECO:0007669"/>
    <property type="project" value="TreeGrafter"/>
</dbReference>
<dbReference type="GO" id="GO:0008999">
    <property type="term" value="F:protein-N-terminal-alanine acetyltransferase activity"/>
    <property type="evidence" value="ECO:0007669"/>
    <property type="project" value="TreeGrafter"/>
</dbReference>
<comment type="caution">
    <text evidence="2">The sequence shown here is derived from an EMBL/GenBank/DDBJ whole genome shotgun (WGS) entry which is preliminary data.</text>
</comment>
<keyword evidence="2" id="KW-0808">Transferase</keyword>
<feature type="domain" description="N-acetyltransferase" evidence="1">
    <location>
        <begin position="6"/>
        <end position="143"/>
    </location>
</feature>
<dbReference type="PANTHER" id="PTHR43441:SF10">
    <property type="entry name" value="ACETYLTRANSFERASE"/>
    <property type="match status" value="1"/>
</dbReference>
<proteinExistence type="predicted"/>
<name>A0A839EG49_9MICO</name>
<organism evidence="2 3">
    <name type="scientific">Microcella alkalica</name>
    <dbReference type="NCBI Taxonomy" id="355930"/>
    <lineage>
        <taxon>Bacteria</taxon>
        <taxon>Bacillati</taxon>
        <taxon>Actinomycetota</taxon>
        <taxon>Actinomycetes</taxon>
        <taxon>Micrococcales</taxon>
        <taxon>Microbacteriaceae</taxon>
        <taxon>Microcella</taxon>
    </lineage>
</organism>
<dbReference type="InterPro" id="IPR016181">
    <property type="entry name" value="Acyl_CoA_acyltransferase"/>
</dbReference>
<dbReference type="GO" id="GO:0005737">
    <property type="term" value="C:cytoplasm"/>
    <property type="evidence" value="ECO:0007669"/>
    <property type="project" value="TreeGrafter"/>
</dbReference>
<dbReference type="RefSeq" id="WP_182491090.1">
    <property type="nucleotide sequence ID" value="NZ_BAAAOV010000004.1"/>
</dbReference>
<dbReference type="Proteomes" id="UP000585905">
    <property type="component" value="Unassembled WGS sequence"/>
</dbReference>
<dbReference type="InterPro" id="IPR051908">
    <property type="entry name" value="Ribosomal_N-acetyltransferase"/>
</dbReference>
<dbReference type="AlphaFoldDB" id="A0A839EG49"/>
<dbReference type="Gene3D" id="3.40.630.30">
    <property type="match status" value="1"/>
</dbReference>
<evidence type="ECO:0000313" key="3">
    <source>
        <dbReference type="Proteomes" id="UP000585905"/>
    </source>
</evidence>
<dbReference type="SUPFAM" id="SSF55729">
    <property type="entry name" value="Acyl-CoA N-acyltransferases (Nat)"/>
    <property type="match status" value="1"/>
</dbReference>
<reference evidence="2 3" key="1">
    <citation type="submission" date="2020-07" db="EMBL/GenBank/DDBJ databases">
        <title>Sequencing the genomes of 1000 actinobacteria strains.</title>
        <authorList>
            <person name="Klenk H.-P."/>
        </authorList>
    </citation>
    <scope>NUCLEOTIDE SEQUENCE [LARGE SCALE GENOMIC DNA]</scope>
    <source>
        <strain evidence="2 3">DSM 19663</strain>
    </source>
</reference>
<dbReference type="Pfam" id="PF13302">
    <property type="entry name" value="Acetyltransf_3"/>
    <property type="match status" value="1"/>
</dbReference>
<dbReference type="InterPro" id="IPR000182">
    <property type="entry name" value="GNAT_dom"/>
</dbReference>
<keyword evidence="3" id="KW-1185">Reference proteome</keyword>